<dbReference type="InterPro" id="IPR051731">
    <property type="entry name" value="DENND11/AVL9_GEFs"/>
</dbReference>
<dbReference type="Pfam" id="PF09794">
    <property type="entry name" value="Avl9"/>
    <property type="match status" value="1"/>
</dbReference>
<evidence type="ECO:0000313" key="3">
    <source>
        <dbReference type="Proteomes" id="UP000095287"/>
    </source>
</evidence>
<feature type="domain" description="UDENN" evidence="2">
    <location>
        <begin position="5"/>
        <end position="456"/>
    </location>
</feature>
<accession>A0A1I8A1C0</accession>
<dbReference type="PROSITE" id="PS50211">
    <property type="entry name" value="DENN"/>
    <property type="match status" value="1"/>
</dbReference>
<dbReference type="Proteomes" id="UP000095287">
    <property type="component" value="Unplaced"/>
</dbReference>
<dbReference type="InterPro" id="IPR037516">
    <property type="entry name" value="Tripartite_DENN"/>
</dbReference>
<evidence type="ECO:0000256" key="1">
    <source>
        <dbReference type="ARBA" id="ARBA00038178"/>
    </source>
</evidence>
<evidence type="ECO:0000259" key="2">
    <source>
        <dbReference type="PROSITE" id="PS50211"/>
    </source>
</evidence>
<dbReference type="GO" id="GO:0005737">
    <property type="term" value="C:cytoplasm"/>
    <property type="evidence" value="ECO:0007669"/>
    <property type="project" value="TreeGrafter"/>
</dbReference>
<sequence length="533" mass="58913">MHPILHVCVVGFHHKHGAQIDYCYPPLKGNGEDGVPEQWAGLPTLALPDGAHHVEEDVIFFLLPSLDDPNRSVFGISCYRQIASEDLISKATDVTRSSVQKSVVVLSTVPLFGVLRAKLELITQAYFNERDFTKVEVLSQMYSNLCDMFNYEQLDLASAYMDISVTELLKTFKHRTLLLFKLLMLEKKVVFSIFPARRLCEMMIGLCSLFPNLVEDGLFEAASYTAKPTVTPAPSEVSESQSLKGSAEVAEEALEKKEAGPSEASILGRLSDLVGGTKPRRQSELVCEAHEGLIAPAGINTDSYGFPLHLFTKGSLFHPYLDMIRADSTRAYCVGATNALFKQRRDQIDVLVTLDDAGEGQIDIINADLKRQLTLTTADLRFGDFLLKMLESRMDPASFDGGDDWIRMQFQAYLLSLLASVRGDMGNTLADFGEAFVDAWRTKHNFRIWSCADHPDIASAVPGHPFAGQLTINDAFLRVGHSIGGTEHGRKIASTITSTGKYVTDTGSKVKSSISSWFRAKNGNAEEENERRT</sequence>
<dbReference type="WBParaSite" id="L893_g32019.t1">
    <property type="protein sequence ID" value="L893_g32019.t1"/>
    <property type="gene ID" value="L893_g32019"/>
</dbReference>
<proteinExistence type="inferred from homology"/>
<organism evidence="3 4">
    <name type="scientific">Steinernema glaseri</name>
    <dbReference type="NCBI Taxonomy" id="37863"/>
    <lineage>
        <taxon>Eukaryota</taxon>
        <taxon>Metazoa</taxon>
        <taxon>Ecdysozoa</taxon>
        <taxon>Nematoda</taxon>
        <taxon>Chromadorea</taxon>
        <taxon>Rhabditida</taxon>
        <taxon>Tylenchina</taxon>
        <taxon>Panagrolaimomorpha</taxon>
        <taxon>Strongyloidoidea</taxon>
        <taxon>Steinernematidae</taxon>
        <taxon>Steinernema</taxon>
    </lineage>
</organism>
<dbReference type="PANTHER" id="PTHR31017">
    <property type="entry name" value="LATE SECRETORY PATHWAY PROTEIN AVL9-RELATED"/>
    <property type="match status" value="1"/>
</dbReference>
<keyword evidence="3" id="KW-1185">Reference proteome</keyword>
<reference evidence="4" key="1">
    <citation type="submission" date="2016-11" db="UniProtKB">
        <authorList>
            <consortium name="WormBaseParasite"/>
        </authorList>
    </citation>
    <scope>IDENTIFICATION</scope>
</reference>
<dbReference type="PANTHER" id="PTHR31017:SF1">
    <property type="entry name" value="LATE SECRETORY PATHWAY PROTEIN AVL9 HOMOLOG"/>
    <property type="match status" value="1"/>
</dbReference>
<dbReference type="AlphaFoldDB" id="A0A1I8A1C0"/>
<protein>
    <submittedName>
        <fullName evidence="4">UDENN domain-containing protein</fullName>
    </submittedName>
</protein>
<evidence type="ECO:0000313" key="4">
    <source>
        <dbReference type="WBParaSite" id="L893_g32019.t1"/>
    </source>
</evidence>
<name>A0A1I8A1C0_9BILA</name>
<dbReference type="InterPro" id="IPR018307">
    <property type="entry name" value="ABL9/DENND6_dom"/>
</dbReference>
<comment type="similarity">
    <text evidence="1">Belongs to the AVL9 family.</text>
</comment>